<sequence length="255" mass="29545">MLTIFGKVQKELQVSGRNRQDLKKEEREEQAQQKRLADMDPLVRQLKQYREDAEQMRKSNQMASIDTKLKSGGQLTPEEQEYLKQNKPDAYREYQEIKQEREAYRRQLKSCKTKEDVEKLKLNKMGNFMAEAKKTANNSVIPKDKKKALMEKLLKKTMGLQEEHIAFTKTAQYQNLPDEEEATEKVKEKAKSSGNKKTEEIRASADPAKAADFEDVEDEIKDFLTTDRPRGYGLEYFDTDTGSRKDAGKDTIGDF</sequence>
<comment type="caution">
    <text evidence="1">The sequence shown here is derived from an EMBL/GenBank/DDBJ whole genome shotgun (WGS) entry which is preliminary data.</text>
</comment>
<name>A0AC61RY86_9FIRM</name>
<proteinExistence type="predicted"/>
<gene>
    <name evidence="1" type="ORF">E5329_06860</name>
</gene>
<dbReference type="EMBL" id="SRYA01000011">
    <property type="protein sequence ID" value="TGY96938.1"/>
    <property type="molecule type" value="Genomic_DNA"/>
</dbReference>
<keyword evidence="2" id="KW-1185">Reference proteome</keyword>
<accession>A0AC61RY86</accession>
<organism evidence="1 2">
    <name type="scientific">Petralouisia muris</name>
    <dbReference type="NCBI Taxonomy" id="3032872"/>
    <lineage>
        <taxon>Bacteria</taxon>
        <taxon>Bacillati</taxon>
        <taxon>Bacillota</taxon>
        <taxon>Clostridia</taxon>
        <taxon>Lachnospirales</taxon>
        <taxon>Lachnospiraceae</taxon>
        <taxon>Petralouisia</taxon>
    </lineage>
</organism>
<evidence type="ECO:0000313" key="1">
    <source>
        <dbReference type="EMBL" id="TGY96938.1"/>
    </source>
</evidence>
<dbReference type="Proteomes" id="UP000304953">
    <property type="component" value="Unassembled WGS sequence"/>
</dbReference>
<reference evidence="1" key="1">
    <citation type="submission" date="2019-04" db="EMBL/GenBank/DDBJ databases">
        <title>Microbes associate with the intestines of laboratory mice.</title>
        <authorList>
            <person name="Navarre W."/>
            <person name="Wong E."/>
            <person name="Huang K."/>
            <person name="Tropini C."/>
            <person name="Ng K."/>
            <person name="Yu B."/>
        </authorList>
    </citation>
    <scope>NUCLEOTIDE SEQUENCE</scope>
    <source>
        <strain evidence="1">NM01_1-7b</strain>
    </source>
</reference>
<evidence type="ECO:0000313" key="2">
    <source>
        <dbReference type="Proteomes" id="UP000304953"/>
    </source>
</evidence>
<protein>
    <submittedName>
        <fullName evidence="1">Uncharacterized protein</fullName>
    </submittedName>
</protein>